<proteinExistence type="predicted"/>
<dbReference type="Gene3D" id="3.40.50.150">
    <property type="entry name" value="Vaccinia Virus protein VP39"/>
    <property type="match status" value="1"/>
</dbReference>
<dbReference type="AlphaFoldDB" id="A0A5E8CHM2"/>
<dbReference type="GO" id="GO:0008033">
    <property type="term" value="P:tRNA processing"/>
    <property type="evidence" value="ECO:0007669"/>
    <property type="project" value="UniProtKB-KW"/>
</dbReference>
<dbReference type="GO" id="GO:0005829">
    <property type="term" value="C:cytosol"/>
    <property type="evidence" value="ECO:0007669"/>
    <property type="project" value="TreeGrafter"/>
</dbReference>
<evidence type="ECO:0000256" key="2">
    <source>
        <dbReference type="ARBA" id="ARBA00022679"/>
    </source>
</evidence>
<dbReference type="EMBL" id="CABVLZ010000001">
    <property type="protein sequence ID" value="VVU94546.1"/>
    <property type="molecule type" value="Genomic_DNA"/>
</dbReference>
<dbReference type="InterPro" id="IPR030390">
    <property type="entry name" value="MeTrfase_TrmA_AS"/>
</dbReference>
<evidence type="ECO:0000313" key="5">
    <source>
        <dbReference type="EMBL" id="VVU94546.1"/>
    </source>
</evidence>
<keyword evidence="3" id="KW-0949">S-adenosyl-L-methionine</keyword>
<keyword evidence="2 5" id="KW-0808">Transferase</keyword>
<dbReference type="PANTHER" id="PTHR47790:SF2">
    <property type="entry name" value="TRNA_TMRNA (URACIL-C(5))-METHYLTRANSFERASE"/>
    <property type="match status" value="1"/>
</dbReference>
<dbReference type="SUPFAM" id="SSF53335">
    <property type="entry name" value="S-adenosyl-L-methionine-dependent methyltransferases"/>
    <property type="match status" value="1"/>
</dbReference>
<dbReference type="PROSITE" id="PS51687">
    <property type="entry name" value="SAM_MT_RNA_M5U"/>
    <property type="match status" value="1"/>
</dbReference>
<dbReference type="GO" id="GO:0000049">
    <property type="term" value="F:tRNA binding"/>
    <property type="evidence" value="ECO:0007669"/>
    <property type="project" value="TreeGrafter"/>
</dbReference>
<organism evidence="5">
    <name type="scientific">seawater metagenome</name>
    <dbReference type="NCBI Taxonomy" id="1561972"/>
    <lineage>
        <taxon>unclassified sequences</taxon>
        <taxon>metagenomes</taxon>
        <taxon>ecological metagenomes</taxon>
    </lineage>
</organism>
<dbReference type="Gene3D" id="2.40.50.1070">
    <property type="match status" value="1"/>
</dbReference>
<evidence type="ECO:0000256" key="3">
    <source>
        <dbReference type="ARBA" id="ARBA00022691"/>
    </source>
</evidence>
<dbReference type="PROSITE" id="PS01230">
    <property type="entry name" value="TRMA_1"/>
    <property type="match status" value="1"/>
</dbReference>
<dbReference type="GO" id="GO:0030697">
    <property type="term" value="F:tRNA (uracil(54)-C5)-methyltransferase activity, S-adenosyl methionine-dependent"/>
    <property type="evidence" value="ECO:0007669"/>
    <property type="project" value="InterPro"/>
</dbReference>
<protein>
    <submittedName>
        <fullName evidence="5">tRNA (Uracil-5-)-methyltransferase</fullName>
    </submittedName>
</protein>
<sequence length="338" mass="39581">MELEIKVKNLKKSNPSFNFAEVFPSSQRNYRMRIECNLRINKNVLELDEFAKTNLGRANKKINDIVPGLLIIINKNEILKHKLFRIDFLCNQLNSVVIGLVYHKKLNEEWIEEASILGENIIGLSKKQKIVIGKDYVIERINLRDRSLNYKYTYGLFSQPNTLINQVMIQWILDHTKDFKDDLLELYCGCGNFSIALANNFRKVLASEIVKKSIKDAIYNIELNNVKNIDFVRMSSDEIEKAFNYERIFNRLSPQKIKSYNFSTVLVDPPRMGLTSKVKIFLRNFENIIYVSCNPSTLFRDLNELKDYYLYKSAIFDQFPGTTHIECCVILKKKKFIK</sequence>
<gene>
    <name evidence="5" type="ORF">CPAV1605_271</name>
</gene>
<dbReference type="InterPro" id="IPR010280">
    <property type="entry name" value="U5_MeTrfase_fam"/>
</dbReference>
<dbReference type="Pfam" id="PF05958">
    <property type="entry name" value="tRNA_U5-meth_tr"/>
    <property type="match status" value="1"/>
</dbReference>
<dbReference type="InterPro" id="IPR029063">
    <property type="entry name" value="SAM-dependent_MTases_sf"/>
</dbReference>
<keyword evidence="4" id="KW-0819">tRNA processing</keyword>
<dbReference type="GO" id="GO:0032259">
    <property type="term" value="P:methylation"/>
    <property type="evidence" value="ECO:0007669"/>
    <property type="project" value="UniProtKB-KW"/>
</dbReference>
<evidence type="ECO:0000256" key="4">
    <source>
        <dbReference type="ARBA" id="ARBA00022694"/>
    </source>
</evidence>
<dbReference type="PANTHER" id="PTHR47790">
    <property type="entry name" value="TRNA/TMRNA (URACIL-C(5))-METHYLTRANSFERASE"/>
    <property type="match status" value="1"/>
</dbReference>
<evidence type="ECO:0000256" key="1">
    <source>
        <dbReference type="ARBA" id="ARBA00022603"/>
    </source>
</evidence>
<dbReference type="GO" id="GO:0019843">
    <property type="term" value="F:rRNA binding"/>
    <property type="evidence" value="ECO:0007669"/>
    <property type="project" value="TreeGrafter"/>
</dbReference>
<keyword evidence="1 5" id="KW-0489">Methyltransferase</keyword>
<name>A0A5E8CHM2_9ZZZZ</name>
<accession>A0A5E8CHM2</accession>
<dbReference type="CDD" id="cd02440">
    <property type="entry name" value="AdoMet_MTases"/>
    <property type="match status" value="1"/>
</dbReference>
<reference evidence="5" key="1">
    <citation type="submission" date="2019-09" db="EMBL/GenBank/DDBJ databases">
        <authorList>
            <person name="Needham M D."/>
        </authorList>
    </citation>
    <scope>NUCLEOTIDE SEQUENCE</scope>
</reference>
<dbReference type="InterPro" id="IPR011869">
    <property type="entry name" value="TrmA_MeTrfase"/>
</dbReference>